<dbReference type="InterPro" id="IPR058792">
    <property type="entry name" value="Beta-barrel_RND_2"/>
</dbReference>
<dbReference type="PANTHER" id="PTHR30386:SF19">
    <property type="entry name" value="MULTIDRUG EXPORT PROTEIN EMRA-RELATED"/>
    <property type="match status" value="1"/>
</dbReference>
<dbReference type="AlphaFoldDB" id="A0A2Z4Y866"/>
<dbReference type="InterPro" id="IPR058625">
    <property type="entry name" value="MdtA-like_BSH"/>
</dbReference>
<dbReference type="PANTHER" id="PTHR30386">
    <property type="entry name" value="MEMBRANE FUSION SUBUNIT OF EMRAB-TOLC MULTIDRUG EFFLUX PUMP"/>
    <property type="match status" value="1"/>
</dbReference>
<gene>
    <name evidence="7" type="ORF">BRCON_2075</name>
</gene>
<protein>
    <submittedName>
        <fullName evidence="7">Membrane fusion component of tripartite multidrug resistance system</fullName>
    </submittedName>
</protein>
<dbReference type="GO" id="GO:0055085">
    <property type="term" value="P:transmembrane transport"/>
    <property type="evidence" value="ECO:0007669"/>
    <property type="project" value="InterPro"/>
</dbReference>
<feature type="region of interest" description="Disordered" evidence="3">
    <location>
        <begin position="1"/>
        <end position="26"/>
    </location>
</feature>
<proteinExistence type="predicted"/>
<comment type="subcellular location">
    <subcellularLocation>
        <location evidence="1">Cell envelope</location>
    </subcellularLocation>
</comment>
<feature type="compositionally biased region" description="Low complexity" evidence="3">
    <location>
        <begin position="1"/>
        <end position="16"/>
    </location>
</feature>
<evidence type="ECO:0000313" key="8">
    <source>
        <dbReference type="Proteomes" id="UP000262583"/>
    </source>
</evidence>
<dbReference type="Gene3D" id="1.10.287.470">
    <property type="entry name" value="Helix hairpin bin"/>
    <property type="match status" value="2"/>
</dbReference>
<reference evidence="7 8" key="1">
    <citation type="submission" date="2018-05" db="EMBL/GenBank/DDBJ databases">
        <title>A metagenomic window into the 2 km-deep terrestrial subsurface aquifer revealed taxonomically and functionally diverse microbial community comprising novel uncultured bacterial lineages.</title>
        <authorList>
            <person name="Kadnikov V.V."/>
            <person name="Mardanov A.V."/>
            <person name="Beletsky A.V."/>
            <person name="Banks D."/>
            <person name="Pimenov N.V."/>
            <person name="Frank Y.A."/>
            <person name="Karnachuk O.V."/>
            <person name="Ravin N.V."/>
        </authorList>
    </citation>
    <scope>NUCLEOTIDE SEQUENCE [LARGE SCALE GENOMIC DNA]</scope>
    <source>
        <strain evidence="7">BY</strain>
    </source>
</reference>
<keyword evidence="4" id="KW-1133">Transmembrane helix</keyword>
<evidence type="ECO:0000256" key="3">
    <source>
        <dbReference type="SAM" id="MobiDB-lite"/>
    </source>
</evidence>
<organism evidence="7 8">
    <name type="scientific">Sumerlaea chitinivorans</name>
    <dbReference type="NCBI Taxonomy" id="2250252"/>
    <lineage>
        <taxon>Bacteria</taxon>
        <taxon>Candidatus Sumerlaeota</taxon>
        <taxon>Candidatus Sumerlaeia</taxon>
        <taxon>Candidatus Sumerlaeales</taxon>
        <taxon>Candidatus Sumerlaeaceae</taxon>
        <taxon>Candidatus Sumerlaea</taxon>
    </lineage>
</organism>
<feature type="domain" description="CusB-like beta-barrel" evidence="6">
    <location>
        <begin position="270"/>
        <end position="309"/>
    </location>
</feature>
<dbReference type="Pfam" id="PF25917">
    <property type="entry name" value="BSH_RND"/>
    <property type="match status" value="1"/>
</dbReference>
<feature type="domain" description="Multidrug resistance protein MdtA-like barrel-sandwich hybrid" evidence="5">
    <location>
        <begin position="69"/>
        <end position="262"/>
    </location>
</feature>
<keyword evidence="2" id="KW-0175">Coiled coil</keyword>
<evidence type="ECO:0000256" key="1">
    <source>
        <dbReference type="ARBA" id="ARBA00004196"/>
    </source>
</evidence>
<keyword evidence="4" id="KW-0472">Membrane</keyword>
<dbReference type="Gene3D" id="2.40.30.170">
    <property type="match status" value="1"/>
</dbReference>
<dbReference type="KEGG" id="schv:BRCON_2075"/>
<evidence type="ECO:0000313" key="7">
    <source>
        <dbReference type="EMBL" id="AXA36852.1"/>
    </source>
</evidence>
<evidence type="ECO:0000256" key="2">
    <source>
        <dbReference type="SAM" id="Coils"/>
    </source>
</evidence>
<dbReference type="GO" id="GO:0030313">
    <property type="term" value="C:cell envelope"/>
    <property type="evidence" value="ECO:0007669"/>
    <property type="project" value="UniProtKB-SubCell"/>
</dbReference>
<dbReference type="SUPFAM" id="SSF111369">
    <property type="entry name" value="HlyD-like secretion proteins"/>
    <property type="match status" value="2"/>
</dbReference>
<feature type="coiled-coil region" evidence="2">
    <location>
        <begin position="109"/>
        <end position="216"/>
    </location>
</feature>
<dbReference type="Pfam" id="PF25954">
    <property type="entry name" value="Beta-barrel_RND_2"/>
    <property type="match status" value="1"/>
</dbReference>
<dbReference type="InterPro" id="IPR050739">
    <property type="entry name" value="MFP"/>
</dbReference>
<feature type="transmembrane region" description="Helical" evidence="4">
    <location>
        <begin position="33"/>
        <end position="51"/>
    </location>
</feature>
<evidence type="ECO:0000259" key="6">
    <source>
        <dbReference type="Pfam" id="PF25954"/>
    </source>
</evidence>
<evidence type="ECO:0000256" key="4">
    <source>
        <dbReference type="SAM" id="Phobius"/>
    </source>
</evidence>
<dbReference type="Gene3D" id="2.40.50.100">
    <property type="match status" value="1"/>
</dbReference>
<accession>A0A2Z4Y866</accession>
<sequence length="366" mass="39093">MSAEIPKATEPASTPSSTPPVEPKPPTANRVRGLMLVGILLVGVVAAWPIVHKWLTHESTDDAFIEAHVVQIAPQVAGRVARVFVDDNQEVTSGTLLCELDPADYEVAVARARAALELAQAQTEQARAAVAAAQANVGQAEAAVLVAQATAENAEADLQRYENLYRTQSISEQTLLTARTQERVTKAQVEQAKKQLTAAQAQVETARAALLAAQAQENVARTQLAKAELDLSYTHVRAPMDGRVTKKNVEPGQFLAVGQPILALVGRDRWVVANFKETQLAHMKPGQPVKIRIDAMPGQSFAGKVDSIQAGTGSRFSLLPAENATGNFVKVVQRVPVKIVFDPPLVPEIAGRLGAGMSVVPQVKVK</sequence>
<keyword evidence="4" id="KW-0812">Transmembrane</keyword>
<evidence type="ECO:0000259" key="5">
    <source>
        <dbReference type="Pfam" id="PF25917"/>
    </source>
</evidence>
<dbReference type="EMBL" id="CP030759">
    <property type="protein sequence ID" value="AXA36852.1"/>
    <property type="molecule type" value="Genomic_DNA"/>
</dbReference>
<feature type="compositionally biased region" description="Pro residues" evidence="3">
    <location>
        <begin position="17"/>
        <end position="26"/>
    </location>
</feature>
<dbReference type="Proteomes" id="UP000262583">
    <property type="component" value="Chromosome"/>
</dbReference>
<name>A0A2Z4Y866_SUMC1</name>